<dbReference type="PANTHER" id="PTHR39321:SF3">
    <property type="entry name" value="PHOSPHOPANTETHEINE ADENYLYLTRANSFERASE"/>
    <property type="match status" value="1"/>
</dbReference>
<protein>
    <recommendedName>
        <fullName evidence="11">Probable nicotinate-nucleotide adenylyltransferase</fullName>
        <ecNumber evidence="11">2.7.7.18</ecNumber>
    </recommendedName>
    <alternativeName>
        <fullName evidence="11">Deamido-NAD(+) diphosphorylase</fullName>
    </alternativeName>
    <alternativeName>
        <fullName evidence="11">Deamido-NAD(+) pyrophosphorylase</fullName>
    </alternativeName>
    <alternativeName>
        <fullName evidence="11">Nicotinate mononucleotide adenylyltransferase</fullName>
        <shortName evidence="11">NaMN adenylyltransferase</shortName>
    </alternativeName>
</protein>
<evidence type="ECO:0000256" key="5">
    <source>
        <dbReference type="ARBA" id="ARBA00022679"/>
    </source>
</evidence>
<dbReference type="EMBL" id="CP034867">
    <property type="protein sequence ID" value="QCI22882.1"/>
    <property type="molecule type" value="Genomic_DNA"/>
</dbReference>
<comment type="catalytic activity">
    <reaction evidence="10 11">
        <text>nicotinate beta-D-ribonucleotide + ATP + H(+) = deamido-NAD(+) + diphosphate</text>
        <dbReference type="Rhea" id="RHEA:22860"/>
        <dbReference type="ChEBI" id="CHEBI:15378"/>
        <dbReference type="ChEBI" id="CHEBI:30616"/>
        <dbReference type="ChEBI" id="CHEBI:33019"/>
        <dbReference type="ChEBI" id="CHEBI:57502"/>
        <dbReference type="ChEBI" id="CHEBI:58437"/>
        <dbReference type="EC" id="2.7.7.18"/>
    </reaction>
</comment>
<dbReference type="RefSeq" id="WP_158355134.1">
    <property type="nucleotide sequence ID" value="NZ_CP034867.1"/>
</dbReference>
<evidence type="ECO:0000256" key="2">
    <source>
        <dbReference type="ARBA" id="ARBA00005019"/>
    </source>
</evidence>
<evidence type="ECO:0000313" key="13">
    <source>
        <dbReference type="EMBL" id="QCI22882.1"/>
    </source>
</evidence>
<evidence type="ECO:0000313" key="14">
    <source>
        <dbReference type="Proteomes" id="UP000298716"/>
    </source>
</evidence>
<evidence type="ECO:0000256" key="1">
    <source>
        <dbReference type="ARBA" id="ARBA00002324"/>
    </source>
</evidence>
<evidence type="ECO:0000256" key="11">
    <source>
        <dbReference type="HAMAP-Rule" id="MF_00244"/>
    </source>
</evidence>
<keyword evidence="9 11" id="KW-0520">NAD</keyword>
<dbReference type="NCBIfam" id="TIGR00482">
    <property type="entry name" value="nicotinate (nicotinamide) nucleotide adenylyltransferase"/>
    <property type="match status" value="1"/>
</dbReference>
<dbReference type="GO" id="GO:0004515">
    <property type="term" value="F:nicotinate-nucleotide adenylyltransferase activity"/>
    <property type="evidence" value="ECO:0007669"/>
    <property type="project" value="UniProtKB-UniRule"/>
</dbReference>
<evidence type="ECO:0000259" key="12">
    <source>
        <dbReference type="Pfam" id="PF01467"/>
    </source>
</evidence>
<evidence type="ECO:0000256" key="8">
    <source>
        <dbReference type="ARBA" id="ARBA00022840"/>
    </source>
</evidence>
<sequence length="216" mass="25755">MKKLYVIFGGNFDPIHYGHIYLAEKLAKEISIEKIIFLPNNYPPHRNRTKTSILDKIKMIKLAIHKNPLFQISYLETKKNHFFYTIDTLKKVRKKISHLRPLCFIMGEDNLQTFYLWKDWRKILLYSHLLIYPREHKKNNNHNDDEFKKWIDCHTVYDLNLLNKQSFGLIYFSHGSSINISSSKIRKNYSTGKSSYALLPSIVNNYIISKKLYHND</sequence>
<reference evidence="13 14" key="1">
    <citation type="submission" date="2018-12" db="EMBL/GenBank/DDBJ databases">
        <authorList>
            <person name="Chong R.A."/>
        </authorList>
    </citation>
    <scope>NUCLEOTIDE SEQUENCE [LARGE SCALE GENOMIC DNA]</scope>
    <source>
        <strain evidence="13 14">Mga</strain>
    </source>
</reference>
<dbReference type="UniPathway" id="UPA00253">
    <property type="reaction ID" value="UER00332"/>
</dbReference>
<keyword evidence="8 11" id="KW-0067">ATP-binding</keyword>
<dbReference type="OrthoDB" id="5295945at2"/>
<dbReference type="SUPFAM" id="SSF52374">
    <property type="entry name" value="Nucleotidylyl transferase"/>
    <property type="match status" value="1"/>
</dbReference>
<dbReference type="CDD" id="cd02165">
    <property type="entry name" value="NMNAT"/>
    <property type="match status" value="1"/>
</dbReference>
<accession>A0A4D6XZD7</accession>
<dbReference type="InterPro" id="IPR014729">
    <property type="entry name" value="Rossmann-like_a/b/a_fold"/>
</dbReference>
<evidence type="ECO:0000256" key="3">
    <source>
        <dbReference type="ARBA" id="ARBA00009014"/>
    </source>
</evidence>
<dbReference type="HAMAP" id="MF_00244">
    <property type="entry name" value="NaMN_adenylyltr"/>
    <property type="match status" value="1"/>
</dbReference>
<dbReference type="InterPro" id="IPR004821">
    <property type="entry name" value="Cyt_trans-like"/>
</dbReference>
<evidence type="ECO:0000256" key="10">
    <source>
        <dbReference type="ARBA" id="ARBA00048721"/>
    </source>
</evidence>
<dbReference type="EC" id="2.7.7.18" evidence="11"/>
<comment type="function">
    <text evidence="1 11">Catalyzes the reversible adenylation of nicotinate mononucleotide (NaMN) to nicotinic acid adenine dinucleotide (NaAD).</text>
</comment>
<evidence type="ECO:0000256" key="6">
    <source>
        <dbReference type="ARBA" id="ARBA00022695"/>
    </source>
</evidence>
<dbReference type="PANTHER" id="PTHR39321">
    <property type="entry name" value="NICOTINATE-NUCLEOTIDE ADENYLYLTRANSFERASE-RELATED"/>
    <property type="match status" value="1"/>
</dbReference>
<evidence type="ECO:0000256" key="4">
    <source>
        <dbReference type="ARBA" id="ARBA00022642"/>
    </source>
</evidence>
<dbReference type="GO" id="GO:0005524">
    <property type="term" value="F:ATP binding"/>
    <property type="evidence" value="ECO:0007669"/>
    <property type="project" value="UniProtKB-KW"/>
</dbReference>
<dbReference type="InterPro" id="IPR005248">
    <property type="entry name" value="NadD/NMNAT"/>
</dbReference>
<keyword evidence="6 11" id="KW-0548">Nucleotidyltransferase</keyword>
<evidence type="ECO:0000256" key="7">
    <source>
        <dbReference type="ARBA" id="ARBA00022741"/>
    </source>
</evidence>
<feature type="domain" description="Cytidyltransferase-like" evidence="12">
    <location>
        <begin position="7"/>
        <end position="187"/>
    </location>
</feature>
<comment type="similarity">
    <text evidence="3 11">Belongs to the NadD family.</text>
</comment>
<keyword evidence="5 11" id="KW-0808">Transferase</keyword>
<dbReference type="NCBIfam" id="TIGR00125">
    <property type="entry name" value="cyt_tran_rel"/>
    <property type="match status" value="1"/>
</dbReference>
<dbReference type="Pfam" id="PF01467">
    <property type="entry name" value="CTP_transf_like"/>
    <property type="match status" value="1"/>
</dbReference>
<comment type="pathway">
    <text evidence="2 11">Cofactor biosynthesis; NAD(+) biosynthesis; deamido-NAD(+) from nicotinate D-ribonucleotide: step 1/1.</text>
</comment>
<proteinExistence type="inferred from homology"/>
<dbReference type="AlphaFoldDB" id="A0A4D6XZD7"/>
<keyword evidence="7 11" id="KW-0547">Nucleotide-binding</keyword>
<organism evidence="13 14">
    <name type="scientific">Buchnera aphidicola</name>
    <name type="common">Macrosiphum gaurae</name>
    <dbReference type="NCBI Taxonomy" id="2315801"/>
    <lineage>
        <taxon>Bacteria</taxon>
        <taxon>Pseudomonadati</taxon>
        <taxon>Pseudomonadota</taxon>
        <taxon>Gammaproteobacteria</taxon>
        <taxon>Enterobacterales</taxon>
        <taxon>Erwiniaceae</taxon>
        <taxon>Buchnera</taxon>
    </lineage>
</organism>
<dbReference type="NCBIfam" id="NF000839">
    <property type="entry name" value="PRK00071.1-1"/>
    <property type="match status" value="1"/>
</dbReference>
<keyword evidence="4 11" id="KW-0662">Pyridine nucleotide biosynthesis</keyword>
<evidence type="ECO:0000256" key="9">
    <source>
        <dbReference type="ARBA" id="ARBA00023027"/>
    </source>
</evidence>
<reference evidence="13 14" key="2">
    <citation type="submission" date="2019-05" db="EMBL/GenBank/DDBJ databases">
        <title>Genome evolution of the obligate endosymbiont Buchnera aphidicola.</title>
        <authorList>
            <person name="Moran N.A."/>
        </authorList>
    </citation>
    <scope>NUCLEOTIDE SEQUENCE [LARGE SCALE GENOMIC DNA]</scope>
    <source>
        <strain evidence="13 14">Mga</strain>
    </source>
</reference>
<dbReference type="Gene3D" id="3.40.50.620">
    <property type="entry name" value="HUPs"/>
    <property type="match status" value="1"/>
</dbReference>
<name>A0A4D6XZD7_9GAMM</name>
<dbReference type="GO" id="GO:0009435">
    <property type="term" value="P:NAD+ biosynthetic process"/>
    <property type="evidence" value="ECO:0007669"/>
    <property type="project" value="UniProtKB-UniRule"/>
</dbReference>
<dbReference type="Proteomes" id="UP000298716">
    <property type="component" value="Chromosome"/>
</dbReference>
<gene>
    <name evidence="11" type="primary">nadD</name>
    <name evidence="13" type="ORF">D9V72_02260</name>
</gene>